<evidence type="ECO:0000313" key="1">
    <source>
        <dbReference type="EMBL" id="ETZ18932.1"/>
    </source>
</evidence>
<keyword evidence="1" id="KW-0547">Nucleotide-binding</keyword>
<dbReference type="GO" id="GO:0004386">
    <property type="term" value="F:helicase activity"/>
    <property type="evidence" value="ECO:0007669"/>
    <property type="project" value="UniProtKB-KW"/>
</dbReference>
<comment type="caution">
    <text evidence="1">The sequence shown here is derived from an EMBL/GenBank/DDBJ whole genome shotgun (WGS) entry which is preliminary data.</text>
</comment>
<reference evidence="1 2" key="1">
    <citation type="submission" date="2013-12" db="EMBL/GenBank/DDBJ databases">
        <title>Comparative genomics of relapsing fever spirochetes.</title>
        <authorList>
            <person name="Schwan T.G."/>
            <person name="Raffel S.J."/>
            <person name="Porcella S.F."/>
        </authorList>
    </citation>
    <scope>NUCLEOTIDE SEQUENCE [LARGE SCALE GENOMIC DNA]</scope>
    <source>
        <strain evidence="1 2">CR2A</strain>
    </source>
</reference>
<evidence type="ECO:0000313" key="2">
    <source>
        <dbReference type="Proteomes" id="UP000019148"/>
    </source>
</evidence>
<dbReference type="AlphaFoldDB" id="W6TIK8"/>
<name>W6TIK8_9SPIR</name>
<proteinExistence type="predicted"/>
<sequence length="40" mass="4727">MNLSEYIIQQAELNIKGFVRRDTQLKMIDKINKPLGMKTF</sequence>
<dbReference type="PATRIC" id="fig|1432657.3.peg.895"/>
<protein>
    <submittedName>
        <fullName evidence="1">ATP-dependent helicase, DinG family protein</fullName>
    </submittedName>
</protein>
<dbReference type="Proteomes" id="UP000019148">
    <property type="component" value="Unassembled WGS sequence"/>
</dbReference>
<dbReference type="RefSeq" id="WP_269318833.1">
    <property type="nucleotide sequence ID" value="NZ_AZIT01000001.1"/>
</dbReference>
<keyword evidence="1" id="KW-0347">Helicase</keyword>
<dbReference type="EMBL" id="AZIT01000001">
    <property type="protein sequence ID" value="ETZ18932.1"/>
    <property type="molecule type" value="Genomic_DNA"/>
</dbReference>
<keyword evidence="1" id="KW-0067">ATP-binding</keyword>
<gene>
    <name evidence="1" type="ORF">BDCR2A_00905</name>
</gene>
<keyword evidence="1" id="KW-0378">Hydrolase</keyword>
<accession>W6TIK8</accession>
<organism evidence="1 2">
    <name type="scientific">Borrelia duttonii CR2A</name>
    <dbReference type="NCBI Taxonomy" id="1432657"/>
    <lineage>
        <taxon>Bacteria</taxon>
        <taxon>Pseudomonadati</taxon>
        <taxon>Spirochaetota</taxon>
        <taxon>Spirochaetia</taxon>
        <taxon>Spirochaetales</taxon>
        <taxon>Borreliaceae</taxon>
        <taxon>Borrelia</taxon>
    </lineage>
</organism>